<dbReference type="CDD" id="cd17990">
    <property type="entry name" value="DEXHc_HrpB"/>
    <property type="match status" value="1"/>
</dbReference>
<gene>
    <name evidence="8" type="primary">hrpB</name>
    <name evidence="8" type="ORF">E2F49_14990</name>
</gene>
<organism evidence="8 9">
    <name type="scientific">Luteimonas terrae</name>
    <dbReference type="NCBI Taxonomy" id="1530191"/>
    <lineage>
        <taxon>Bacteria</taxon>
        <taxon>Pseudomonadati</taxon>
        <taxon>Pseudomonadota</taxon>
        <taxon>Gammaproteobacteria</taxon>
        <taxon>Lysobacterales</taxon>
        <taxon>Lysobacteraceae</taxon>
        <taxon>Luteimonas</taxon>
    </lineage>
</organism>
<dbReference type="InterPro" id="IPR049614">
    <property type="entry name" value="HrpB_DEXH"/>
</dbReference>
<dbReference type="OrthoDB" id="9805617at2"/>
<evidence type="ECO:0000313" key="9">
    <source>
        <dbReference type="Proteomes" id="UP000295543"/>
    </source>
</evidence>
<dbReference type="InterPro" id="IPR011545">
    <property type="entry name" value="DEAD/DEAH_box_helicase_dom"/>
</dbReference>
<dbReference type="Proteomes" id="UP000295543">
    <property type="component" value="Unassembled WGS sequence"/>
</dbReference>
<keyword evidence="4" id="KW-0067">ATP-binding</keyword>
<dbReference type="RefSeq" id="WP_133394637.1">
    <property type="nucleotide sequence ID" value="NZ_SMTG01000007.1"/>
</dbReference>
<dbReference type="SUPFAM" id="SSF52540">
    <property type="entry name" value="P-loop containing nucleoside triphosphate hydrolases"/>
    <property type="match status" value="1"/>
</dbReference>
<dbReference type="GO" id="GO:0016787">
    <property type="term" value="F:hydrolase activity"/>
    <property type="evidence" value="ECO:0007669"/>
    <property type="project" value="UniProtKB-KW"/>
</dbReference>
<comment type="caution">
    <text evidence="8">The sequence shown here is derived from an EMBL/GenBank/DDBJ whole genome shotgun (WGS) entry which is preliminary data.</text>
</comment>
<dbReference type="AlphaFoldDB" id="A0A4R5U5T4"/>
<dbReference type="SMART" id="SM00490">
    <property type="entry name" value="HELICc"/>
    <property type="match status" value="1"/>
</dbReference>
<dbReference type="InterPro" id="IPR001650">
    <property type="entry name" value="Helicase_C-like"/>
</dbReference>
<dbReference type="InterPro" id="IPR027417">
    <property type="entry name" value="P-loop_NTPase"/>
</dbReference>
<dbReference type="Pfam" id="PF08482">
    <property type="entry name" value="HrpB_C"/>
    <property type="match status" value="1"/>
</dbReference>
<dbReference type="CDD" id="cd18791">
    <property type="entry name" value="SF2_C_RHA"/>
    <property type="match status" value="1"/>
</dbReference>
<feature type="domain" description="Helicase C-terminal" evidence="7">
    <location>
        <begin position="213"/>
        <end position="380"/>
    </location>
</feature>
<evidence type="ECO:0000256" key="4">
    <source>
        <dbReference type="ARBA" id="ARBA00022840"/>
    </source>
</evidence>
<feature type="region of interest" description="Disordered" evidence="5">
    <location>
        <begin position="826"/>
        <end position="850"/>
    </location>
</feature>
<evidence type="ECO:0000259" key="7">
    <source>
        <dbReference type="PROSITE" id="PS51194"/>
    </source>
</evidence>
<keyword evidence="3 8" id="KW-0347">Helicase</keyword>
<dbReference type="NCBIfam" id="TIGR01970">
    <property type="entry name" value="DEAH_box_HrpB"/>
    <property type="match status" value="1"/>
</dbReference>
<evidence type="ECO:0000256" key="2">
    <source>
        <dbReference type="ARBA" id="ARBA00022801"/>
    </source>
</evidence>
<dbReference type="PANTHER" id="PTHR43519">
    <property type="entry name" value="ATP-DEPENDENT RNA HELICASE HRPB"/>
    <property type="match status" value="1"/>
</dbReference>
<evidence type="ECO:0000256" key="1">
    <source>
        <dbReference type="ARBA" id="ARBA00022741"/>
    </source>
</evidence>
<keyword evidence="2" id="KW-0378">Hydrolase</keyword>
<dbReference type="SMART" id="SM00847">
    <property type="entry name" value="HA2"/>
    <property type="match status" value="1"/>
</dbReference>
<proteinExistence type="predicted"/>
<sequence length="850" mass="92461">MRDVVSLCAVTPTGSPAFPITPMLPEILGSLADHPRLVLEAPPGAGKTTQVPLALLDADWLGTRRIVMLEPRRVAARSAASFMARQLGDDVGGTVGYRIRFESRISARTRIEVVTEGILTRMLQDDPELSDVGALLFDEFHERHLAGDLGLALARDVQAGLREDLRLVVMSATLDGARIAQWLDAPRLSSAGRSYPVEVSHVPPKRDETLEHQVRRVVLDALATQPGDALVFLPGQREIARARAQLDATLPGEVELLVLHGELPVEAQTHVLQPAGDGRRRVVLATNVAESSVTLPGVRIVVDSGQAREPRFDPNSGFSRLETVAISQASADQRAGRAGRVAPGVALRLWPESQRLEPQRRPEIAQVDLAALALELAAWGDTALAFPDTPPAGAMGAAQDLLRRLDALDARGAITPTGRRMLALGTHPRLAAMLLAGNDADERALACDLCALLEARDPLRPLPGAPRSDGVAARWQALAAFRSGRAPADAQRGALAAIDTAARQWRRRLKLDASPQTSAPAHLLGDLLAHAFPDRIGHRHARDASRYTLSNGRMARLFDDSSLRGEAWIVASELRYEARDALLLRGAPVDEARLRAQWPDRFSDADETRWDAERRALVGERVRRFDGIVLDARANGRVDPAQAAQALSDAVGVLGLAVLPWRDGLRQWQARVQAVRAWMPELGLPDVSDDALLATRDTWLRPAFAGLTRLDALGADTFADALQGGLDWTRRQQLDRLAPVRITVPSGMARAIEYAIEADGTPAPPVLAVKLQELFGLTTTPTVADGRVPLMIHLLSPAGRPLQVTRDLAGFWERTYPEVRKEMKGRYPKHPWPEDPWNAPATHRAKPRGT</sequence>
<dbReference type="SMART" id="SM00487">
    <property type="entry name" value="DEXDc"/>
    <property type="match status" value="1"/>
</dbReference>
<dbReference type="GO" id="GO:0004386">
    <property type="term" value="F:helicase activity"/>
    <property type="evidence" value="ECO:0007669"/>
    <property type="project" value="UniProtKB-KW"/>
</dbReference>
<dbReference type="InterPro" id="IPR010225">
    <property type="entry name" value="HrpB"/>
</dbReference>
<dbReference type="Gene3D" id="3.40.50.300">
    <property type="entry name" value="P-loop containing nucleotide triphosphate hydrolases"/>
    <property type="match status" value="2"/>
</dbReference>
<evidence type="ECO:0000256" key="5">
    <source>
        <dbReference type="SAM" id="MobiDB-lite"/>
    </source>
</evidence>
<evidence type="ECO:0000256" key="3">
    <source>
        <dbReference type="ARBA" id="ARBA00022806"/>
    </source>
</evidence>
<dbReference type="PROSITE" id="PS51194">
    <property type="entry name" value="HELICASE_CTER"/>
    <property type="match status" value="1"/>
</dbReference>
<name>A0A4R5U5T4_9GAMM</name>
<accession>A0A4R5U5T4</accession>
<evidence type="ECO:0000313" key="8">
    <source>
        <dbReference type="EMBL" id="TDK29240.1"/>
    </source>
</evidence>
<dbReference type="FunFam" id="3.40.50.300:FF:002125">
    <property type="entry name" value="ATP-dependent helicase HrpB"/>
    <property type="match status" value="1"/>
</dbReference>
<dbReference type="PROSITE" id="PS51192">
    <property type="entry name" value="HELICASE_ATP_BIND_1"/>
    <property type="match status" value="1"/>
</dbReference>
<dbReference type="Pfam" id="PF00270">
    <property type="entry name" value="DEAD"/>
    <property type="match status" value="1"/>
</dbReference>
<feature type="domain" description="Helicase ATP-binding" evidence="6">
    <location>
        <begin position="28"/>
        <end position="192"/>
    </location>
</feature>
<keyword evidence="1" id="KW-0547">Nucleotide-binding</keyword>
<dbReference type="GO" id="GO:0003676">
    <property type="term" value="F:nucleic acid binding"/>
    <property type="evidence" value="ECO:0007669"/>
    <property type="project" value="InterPro"/>
</dbReference>
<protein>
    <submittedName>
        <fullName evidence="8">ATP-dependent helicase HrpB</fullName>
    </submittedName>
</protein>
<dbReference type="EMBL" id="SMTG01000007">
    <property type="protein sequence ID" value="TDK29240.1"/>
    <property type="molecule type" value="Genomic_DNA"/>
</dbReference>
<dbReference type="PANTHER" id="PTHR43519:SF1">
    <property type="entry name" value="ATP-DEPENDENT RNA HELICASE HRPB"/>
    <property type="match status" value="1"/>
</dbReference>
<dbReference type="InterPro" id="IPR014001">
    <property type="entry name" value="Helicase_ATP-bd"/>
</dbReference>
<evidence type="ECO:0000259" key="6">
    <source>
        <dbReference type="PROSITE" id="PS51192"/>
    </source>
</evidence>
<reference evidence="8 9" key="1">
    <citation type="submission" date="2019-03" db="EMBL/GenBank/DDBJ databases">
        <title>Luteimonas zhaokaii sp.nov., isolated from the rectal contents of Plateau pika in Yushu, Qinghai Province, China.</title>
        <authorList>
            <person name="Zhang G."/>
        </authorList>
    </citation>
    <scope>NUCLEOTIDE SEQUENCE [LARGE SCALE GENOMIC DNA]</scope>
    <source>
        <strain evidence="8 9">THG-MD21</strain>
    </source>
</reference>
<dbReference type="Gene3D" id="1.20.120.1080">
    <property type="match status" value="1"/>
</dbReference>
<dbReference type="InterPro" id="IPR013689">
    <property type="entry name" value="RNA_helicase_ATP-dep_HrpB_C"/>
</dbReference>
<dbReference type="PIRSF" id="PIRSF005496">
    <property type="entry name" value="ATP_hel_hrpB"/>
    <property type="match status" value="1"/>
</dbReference>
<dbReference type="Pfam" id="PF00271">
    <property type="entry name" value="Helicase_C"/>
    <property type="match status" value="1"/>
</dbReference>
<dbReference type="GO" id="GO:0005524">
    <property type="term" value="F:ATP binding"/>
    <property type="evidence" value="ECO:0007669"/>
    <property type="project" value="UniProtKB-KW"/>
</dbReference>
<keyword evidence="9" id="KW-1185">Reference proteome</keyword>
<dbReference type="InterPro" id="IPR007502">
    <property type="entry name" value="Helicase-assoc_dom"/>
</dbReference>